<feature type="region of interest" description="Disordered" evidence="1">
    <location>
        <begin position="87"/>
        <end position="121"/>
    </location>
</feature>
<organism evidence="2 3">
    <name type="scientific">Cuscuta epithymum</name>
    <dbReference type="NCBI Taxonomy" id="186058"/>
    <lineage>
        <taxon>Eukaryota</taxon>
        <taxon>Viridiplantae</taxon>
        <taxon>Streptophyta</taxon>
        <taxon>Embryophyta</taxon>
        <taxon>Tracheophyta</taxon>
        <taxon>Spermatophyta</taxon>
        <taxon>Magnoliopsida</taxon>
        <taxon>eudicotyledons</taxon>
        <taxon>Gunneridae</taxon>
        <taxon>Pentapetalae</taxon>
        <taxon>asterids</taxon>
        <taxon>lamiids</taxon>
        <taxon>Solanales</taxon>
        <taxon>Convolvulaceae</taxon>
        <taxon>Cuscuteae</taxon>
        <taxon>Cuscuta</taxon>
        <taxon>Cuscuta subgen. Cuscuta</taxon>
    </lineage>
</organism>
<proteinExistence type="predicted"/>
<evidence type="ECO:0000256" key="1">
    <source>
        <dbReference type="SAM" id="MobiDB-lite"/>
    </source>
</evidence>
<comment type="caution">
    <text evidence="2">The sequence shown here is derived from an EMBL/GenBank/DDBJ whole genome shotgun (WGS) entry which is preliminary data.</text>
</comment>
<evidence type="ECO:0000313" key="2">
    <source>
        <dbReference type="EMBL" id="CAH9126418.1"/>
    </source>
</evidence>
<keyword evidence="3" id="KW-1185">Reference proteome</keyword>
<dbReference type="EMBL" id="CAMAPF010000942">
    <property type="protein sequence ID" value="CAH9126418.1"/>
    <property type="molecule type" value="Genomic_DNA"/>
</dbReference>
<feature type="compositionally biased region" description="Polar residues" evidence="1">
    <location>
        <begin position="87"/>
        <end position="96"/>
    </location>
</feature>
<protein>
    <submittedName>
        <fullName evidence="2">Uncharacterized protein</fullName>
    </submittedName>
</protein>
<gene>
    <name evidence="2" type="ORF">CEPIT_LOCUS27522</name>
</gene>
<dbReference type="AlphaFoldDB" id="A0AAV0ET94"/>
<dbReference type="Proteomes" id="UP001152523">
    <property type="component" value="Unassembled WGS sequence"/>
</dbReference>
<reference evidence="2" key="1">
    <citation type="submission" date="2022-07" db="EMBL/GenBank/DDBJ databases">
        <authorList>
            <person name="Macas J."/>
            <person name="Novak P."/>
            <person name="Neumann P."/>
        </authorList>
    </citation>
    <scope>NUCLEOTIDE SEQUENCE</scope>
</reference>
<accession>A0AAV0ET94</accession>
<name>A0AAV0ET94_9ASTE</name>
<sequence>MPKFQANCAIIIKQILYLGANSNELWIVTFLDSIFHSPPVYKIKAQVNCPLQLPSYPPYSETPALSWLSLLELKSLRILVCISQQRCNRKSPSPSKSIKARTPCFDSSHNKQDILGRAQNK</sequence>
<evidence type="ECO:0000313" key="3">
    <source>
        <dbReference type="Proteomes" id="UP001152523"/>
    </source>
</evidence>